<reference evidence="10" key="2">
    <citation type="submission" date="2010-05" db="EMBL/GenBank/DDBJ databases">
        <authorList>
            <person name="Almeida L.G."/>
            <person name="Nicolas M.F."/>
            <person name="Souza R.C."/>
            <person name="Vasconcelos A.T.R."/>
        </authorList>
    </citation>
    <scope>NUCLEOTIDE SEQUENCE</scope>
</reference>
<feature type="domain" description="OBP47-like" evidence="9">
    <location>
        <begin position="60"/>
        <end position="193"/>
    </location>
</feature>
<keyword evidence="3" id="KW-0813">Transport</keyword>
<dbReference type="VEuPathDB" id="VectorBase:ADAR2_001030"/>
<reference evidence="10" key="3">
    <citation type="journal article" date="2013" name="Nucleic Acids Res.">
        <title>The genome of Anopheles darlingi, the main neotropical malaria vector.</title>
        <authorList>
            <person name="Marinotti O."/>
            <person name="Cerqueira G.C."/>
            <person name="de Almeida L.G."/>
            <person name="Ferro M.I."/>
            <person name="Loreto E.L."/>
            <person name="Zaha A."/>
            <person name="Teixeira S.M."/>
            <person name="Wespiser A.R."/>
            <person name="Almeida E Silva A."/>
            <person name="Schlindwein A.D."/>
            <person name="Pacheco A.C."/>
            <person name="Silva A.L."/>
            <person name="Graveley B.R."/>
            <person name="Walenz B.P."/>
            <person name="Lima Bde A."/>
            <person name="Ribeiro C.A."/>
            <person name="Nunes-Silva C.G."/>
            <person name="de Carvalho C.R."/>
            <person name="Soares C.M."/>
            <person name="de Menezes C.B."/>
            <person name="Matiolli C."/>
            <person name="Caffrey D."/>
            <person name="Araujo D.A."/>
            <person name="de Oliveira D.M."/>
            <person name="Golenbock D."/>
            <person name="Grisard E.C."/>
            <person name="Fantinatti-Garboggini F."/>
            <person name="de Carvalho F.M."/>
            <person name="Barcellos F.G."/>
            <person name="Prosdocimi F."/>
            <person name="May G."/>
            <person name="Azevedo Junior G.M."/>
            <person name="Guimaraes G.M."/>
            <person name="Goldman G.H."/>
            <person name="Padilha I.Q."/>
            <person name="Batista Jda S."/>
            <person name="Ferro J.A."/>
            <person name="Ribeiro J.M."/>
            <person name="Fietto J.L."/>
            <person name="Dabbas K.M."/>
            <person name="Cerdeira L."/>
            <person name="Agnez-Lima L.F."/>
            <person name="Brocchi M."/>
            <person name="de Carvalho M.O."/>
            <person name="Teixeira Mde M."/>
            <person name="Diniz Maia Mde M."/>
            <person name="Goldman M.H."/>
            <person name="Cruz Schneider M.P."/>
            <person name="Felipe M.S."/>
            <person name="Hungria M."/>
            <person name="Nicolas M.F."/>
            <person name="Pereira M."/>
            <person name="Montes M.A."/>
            <person name="Cantao M.E."/>
            <person name="Vincentz M."/>
            <person name="Rafael M.S."/>
            <person name="Silverman N."/>
            <person name="Stoco P.H."/>
            <person name="Souza R.C."/>
            <person name="Vicentini R."/>
            <person name="Gazzinelli R.T."/>
            <person name="Neves Rde O."/>
            <person name="Silva R."/>
            <person name="Astolfi-Filho S."/>
            <person name="Maciel T.E."/>
            <person name="Urmenyi T.P."/>
            <person name="Tadei W.P."/>
            <person name="Camargo E.P."/>
            <person name="de Vasconcelos A.T."/>
        </authorList>
    </citation>
    <scope>NUCLEOTIDE SEQUENCE</scope>
</reference>
<dbReference type="InterPro" id="IPR036728">
    <property type="entry name" value="PBP_GOBP_sf"/>
</dbReference>
<accession>W5JSP2</accession>
<evidence type="ECO:0000256" key="5">
    <source>
        <dbReference type="ARBA" id="ARBA00022606"/>
    </source>
</evidence>
<dbReference type="EnsemblMetazoa" id="ADAC002439-RA">
    <property type="protein sequence ID" value="ADAC002439-PA"/>
    <property type="gene ID" value="ADAC002439"/>
</dbReference>
<dbReference type="AlphaFoldDB" id="W5JSP2"/>
<dbReference type="GO" id="GO:0007608">
    <property type="term" value="P:sensory perception of smell"/>
    <property type="evidence" value="ECO:0007669"/>
    <property type="project" value="UniProtKB-KW"/>
</dbReference>
<keyword evidence="5" id="KW-0716">Sensory transduction</keyword>
<dbReference type="Pfam" id="PF22651">
    <property type="entry name" value="OBP47_like"/>
    <property type="match status" value="1"/>
</dbReference>
<evidence type="ECO:0000256" key="3">
    <source>
        <dbReference type="ARBA" id="ARBA00022448"/>
    </source>
</evidence>
<evidence type="ECO:0000256" key="2">
    <source>
        <dbReference type="ARBA" id="ARBA00008098"/>
    </source>
</evidence>
<dbReference type="SUPFAM" id="SSF47565">
    <property type="entry name" value="Insect pheromone/odorant-binding proteins"/>
    <property type="match status" value="1"/>
</dbReference>
<dbReference type="VEuPathDB" id="VectorBase:ADAC002439"/>
<proteinExistence type="inferred from homology"/>
<evidence type="ECO:0000313" key="10">
    <source>
        <dbReference type="EMBL" id="ETN65784.1"/>
    </source>
</evidence>
<keyword evidence="8" id="KW-0732">Signal</keyword>
<dbReference type="Proteomes" id="UP000000673">
    <property type="component" value="Unassembled WGS sequence"/>
</dbReference>
<protein>
    <recommendedName>
        <fullName evidence="9">OBP47-like domain-containing protein</fullName>
    </recommendedName>
</protein>
<dbReference type="FunCoup" id="W5JSP2">
    <property type="interactions" value="4"/>
</dbReference>
<dbReference type="InterPro" id="IPR054577">
    <property type="entry name" value="OBP47-like_dom"/>
</dbReference>
<sequence>MATSIRRGTFPSSVWIVLMLFAGCAVLQSVRGAGSGACKTIPTFDKSDAQDERCCTTPTVFGNATLMECWKGVSDTSKPEPEKACEFSNCVMKKHKFVKADGKLDGDQFRTYLKEQLKPTPEWMKLLEKVVLEECGPMIEKGREDIKKTMQQFVGQCDPANGVLISCALGKIHANCPAADWNDSKMCNDFKGYFTKCTDTLENMNEMFLAFEAKKMADEGR</sequence>
<dbReference type="STRING" id="43151.W5JSP2"/>
<evidence type="ECO:0000256" key="4">
    <source>
        <dbReference type="ARBA" id="ARBA00022525"/>
    </source>
</evidence>
<name>W5JSP2_ANODA</name>
<dbReference type="GO" id="GO:0005576">
    <property type="term" value="C:extracellular region"/>
    <property type="evidence" value="ECO:0007669"/>
    <property type="project" value="UniProtKB-SubCell"/>
</dbReference>
<gene>
    <name evidence="10" type="ORF">AND_002439</name>
</gene>
<keyword evidence="6" id="KW-0552">Olfaction</keyword>
<dbReference type="PANTHER" id="PTHR21066">
    <property type="entry name" value="ODORANT-BINDING PROTEIN 59A-RELATED"/>
    <property type="match status" value="1"/>
</dbReference>
<evidence type="ECO:0000259" key="9">
    <source>
        <dbReference type="Pfam" id="PF22651"/>
    </source>
</evidence>
<reference evidence="10 12" key="1">
    <citation type="journal article" date="2010" name="BMC Genomics">
        <title>Combination of measures distinguishes pre-miRNAs from other stem-loops in the genome of the newly sequenced Anopheles darlingi.</title>
        <authorList>
            <person name="Mendes N.D."/>
            <person name="Freitas A.T."/>
            <person name="Vasconcelos A.T."/>
            <person name="Sagot M.F."/>
        </authorList>
    </citation>
    <scope>NUCLEOTIDE SEQUENCE</scope>
</reference>
<comment type="subcellular location">
    <subcellularLocation>
        <location evidence="1">Secreted</location>
    </subcellularLocation>
</comment>
<dbReference type="eggNOG" id="ENOG502TB1Q">
    <property type="taxonomic scope" value="Eukaryota"/>
</dbReference>
<evidence type="ECO:0000256" key="7">
    <source>
        <dbReference type="ARBA" id="ARBA00023157"/>
    </source>
</evidence>
<keyword evidence="12" id="KW-1185">Reference proteome</keyword>
<dbReference type="OMA" id="IHANCPA"/>
<evidence type="ECO:0000313" key="11">
    <source>
        <dbReference type="EnsemblMetazoa" id="ADAC002439-PA"/>
    </source>
</evidence>
<dbReference type="EMBL" id="ADMH02000578">
    <property type="protein sequence ID" value="ETN65784.1"/>
    <property type="molecule type" value="Genomic_DNA"/>
</dbReference>
<reference evidence="11" key="4">
    <citation type="submission" date="2015-06" db="UniProtKB">
        <authorList>
            <consortium name="EnsemblMetazoa"/>
        </authorList>
    </citation>
    <scope>IDENTIFICATION</scope>
</reference>
<dbReference type="PROSITE" id="PS51257">
    <property type="entry name" value="PROKAR_LIPOPROTEIN"/>
    <property type="match status" value="1"/>
</dbReference>
<evidence type="ECO:0000313" key="12">
    <source>
        <dbReference type="Proteomes" id="UP000000673"/>
    </source>
</evidence>
<organism evidence="10">
    <name type="scientific">Anopheles darlingi</name>
    <name type="common">Mosquito</name>
    <dbReference type="NCBI Taxonomy" id="43151"/>
    <lineage>
        <taxon>Eukaryota</taxon>
        <taxon>Metazoa</taxon>
        <taxon>Ecdysozoa</taxon>
        <taxon>Arthropoda</taxon>
        <taxon>Hexapoda</taxon>
        <taxon>Insecta</taxon>
        <taxon>Pterygota</taxon>
        <taxon>Neoptera</taxon>
        <taxon>Endopterygota</taxon>
        <taxon>Diptera</taxon>
        <taxon>Nematocera</taxon>
        <taxon>Culicoidea</taxon>
        <taxon>Culicidae</taxon>
        <taxon>Anophelinae</taxon>
        <taxon>Anopheles</taxon>
    </lineage>
</organism>
<dbReference type="PANTHER" id="PTHR21066:SF15">
    <property type="entry name" value="GH25962P-RELATED"/>
    <property type="match status" value="1"/>
</dbReference>
<feature type="chain" id="PRO_5010155865" description="OBP47-like domain-containing protein" evidence="8">
    <location>
        <begin position="33"/>
        <end position="221"/>
    </location>
</feature>
<keyword evidence="4" id="KW-0964">Secreted</keyword>
<evidence type="ECO:0000256" key="1">
    <source>
        <dbReference type="ARBA" id="ARBA00004613"/>
    </source>
</evidence>
<comment type="similarity">
    <text evidence="2">Belongs to the PBP/GOBP family.</text>
</comment>
<evidence type="ECO:0000256" key="6">
    <source>
        <dbReference type="ARBA" id="ARBA00022725"/>
    </source>
</evidence>
<dbReference type="InterPro" id="IPR052295">
    <property type="entry name" value="Odorant-binding_protein"/>
</dbReference>
<feature type="signal peptide" evidence="8">
    <location>
        <begin position="1"/>
        <end position="32"/>
    </location>
</feature>
<keyword evidence="7" id="KW-1015">Disulfide bond</keyword>
<dbReference type="GO" id="GO:0005549">
    <property type="term" value="F:odorant binding"/>
    <property type="evidence" value="ECO:0007669"/>
    <property type="project" value="InterPro"/>
</dbReference>
<evidence type="ECO:0000256" key="8">
    <source>
        <dbReference type="SAM" id="SignalP"/>
    </source>
</evidence>
<dbReference type="HOGENOM" id="CLU_1251594_0_0_1"/>
<dbReference type="Gene3D" id="1.10.238.270">
    <property type="match status" value="1"/>
</dbReference>